<organism evidence="3 4">
    <name type="scientific">Nocardioides panaciterrulae</name>
    <dbReference type="NCBI Taxonomy" id="661492"/>
    <lineage>
        <taxon>Bacteria</taxon>
        <taxon>Bacillati</taxon>
        <taxon>Actinomycetota</taxon>
        <taxon>Actinomycetes</taxon>
        <taxon>Propionibacteriales</taxon>
        <taxon>Nocardioidaceae</taxon>
        <taxon>Nocardioides</taxon>
    </lineage>
</organism>
<keyword evidence="4" id="KW-1185">Reference proteome</keyword>
<feature type="transmembrane region" description="Helical" evidence="1">
    <location>
        <begin position="300"/>
        <end position="319"/>
    </location>
</feature>
<evidence type="ECO:0000313" key="4">
    <source>
        <dbReference type="Proteomes" id="UP000535511"/>
    </source>
</evidence>
<accession>A0A7Y9E5N7</accession>
<feature type="transmembrane region" description="Helical" evidence="1">
    <location>
        <begin position="326"/>
        <end position="351"/>
    </location>
</feature>
<protein>
    <submittedName>
        <fullName evidence="3">Arabinofuranan 3-O-arabinosyltransferase</fullName>
        <ecNumber evidence="3">2.4.2.-</ecNumber>
    </submittedName>
</protein>
<dbReference type="EMBL" id="JACCBG010000001">
    <property type="protein sequence ID" value="NYD41549.1"/>
    <property type="molecule type" value="Genomic_DNA"/>
</dbReference>
<feature type="transmembrane region" description="Helical" evidence="1">
    <location>
        <begin position="27"/>
        <end position="45"/>
    </location>
</feature>
<keyword evidence="1" id="KW-0812">Transmembrane</keyword>
<dbReference type="Gene3D" id="2.60.120.260">
    <property type="entry name" value="Galactose-binding domain-like"/>
    <property type="match status" value="1"/>
</dbReference>
<keyword evidence="1" id="KW-1133">Transmembrane helix</keyword>
<proteinExistence type="predicted"/>
<dbReference type="SUPFAM" id="SSF49785">
    <property type="entry name" value="Galactose-binding domain-like"/>
    <property type="match status" value="1"/>
</dbReference>
<keyword evidence="1" id="KW-0472">Membrane</keyword>
<feature type="transmembrane region" description="Helical" evidence="1">
    <location>
        <begin position="106"/>
        <end position="123"/>
    </location>
</feature>
<comment type="caution">
    <text evidence="3">The sequence shown here is derived from an EMBL/GenBank/DDBJ whole genome shotgun (WGS) entry which is preliminary data.</text>
</comment>
<feature type="transmembrane region" description="Helical" evidence="1">
    <location>
        <begin position="1225"/>
        <end position="1248"/>
    </location>
</feature>
<feature type="domain" description="Alpha-(1-&gt;3)-arabinofuranosyltransferase N-terminal GT-C" evidence="2">
    <location>
        <begin position="31"/>
        <end position="682"/>
    </location>
</feature>
<gene>
    <name evidence="3" type="ORF">BJZ21_001632</name>
</gene>
<keyword evidence="3" id="KW-0328">Glycosyltransferase</keyword>
<dbReference type="Proteomes" id="UP000535511">
    <property type="component" value="Unassembled WGS sequence"/>
</dbReference>
<dbReference type="InterPro" id="IPR008979">
    <property type="entry name" value="Galactose-bd-like_sf"/>
</dbReference>
<dbReference type="Pfam" id="PF11847">
    <property type="entry name" value="GT-C_AftD"/>
    <property type="match status" value="1"/>
</dbReference>
<evidence type="ECO:0000313" key="3">
    <source>
        <dbReference type="EMBL" id="NYD41549.1"/>
    </source>
</evidence>
<keyword evidence="3" id="KW-0808">Transferase</keyword>
<feature type="transmembrane region" description="Helical" evidence="1">
    <location>
        <begin position="226"/>
        <end position="247"/>
    </location>
</feature>
<name>A0A7Y9E5N7_9ACTN</name>
<feature type="transmembrane region" description="Helical" evidence="1">
    <location>
        <begin position="1307"/>
        <end position="1327"/>
    </location>
</feature>
<evidence type="ECO:0000256" key="1">
    <source>
        <dbReference type="SAM" id="Phobius"/>
    </source>
</evidence>
<feature type="transmembrane region" description="Helical" evidence="1">
    <location>
        <begin position="188"/>
        <end position="214"/>
    </location>
</feature>
<feature type="transmembrane region" description="Helical" evidence="1">
    <location>
        <begin position="1269"/>
        <end position="1301"/>
    </location>
</feature>
<dbReference type="RefSeq" id="WP_179663280.1">
    <property type="nucleotide sequence ID" value="NZ_JACCBG010000001.1"/>
</dbReference>
<evidence type="ECO:0000259" key="2">
    <source>
        <dbReference type="Pfam" id="PF11847"/>
    </source>
</evidence>
<feature type="transmembrane region" description="Helical" evidence="1">
    <location>
        <begin position="135"/>
        <end position="168"/>
    </location>
</feature>
<dbReference type="GO" id="GO:0016757">
    <property type="term" value="F:glycosyltransferase activity"/>
    <property type="evidence" value="ECO:0007669"/>
    <property type="project" value="UniProtKB-KW"/>
</dbReference>
<sequence>MSGSGDRSSPGLPAGGRATSRLRMCGYAALITALCFAQSAGRMVADTKFDLLTAPGKFLSAGLHLWDPVAAFGQLQNQAYGYAWPMGPFFWLGHLLHLPEWVVQRLWWSLLLCLAFFGVVRLAQRLRLGSPVTQVVAGFAFVLSPRITTLLGGVSVEVWPMALAPWVLLPLITASERGSVRRGAALSALVVATCGGVNAVAVAAVLPLGVLWILTRSAGPRKWPLLGWWTLFTGLATFWWVGPLLVLGRYSPPFLDYIENATITTVPTGLARTLVGTSDWVAYFAGIDYPAGQHLVTTPFLVLDAAGLVALGLVGMLLRDNPHQRFLVLGLVTGVALVGFGYSGDLAGWWAADRTDLLDGALAPFRNLHKFDVVLRLPLVLGLAHALRAIPALLRGAGSRTALRLVQVATALALVALALPWVQDEIAPRAGVEAVPGYWTAAADYLARQDQDGTVSLEVPAAAFGVYDWGNVHDDVLQGLATSPWAVRNVIPLAPPGNVVFLDAVTRVLESGHPSSTLAPYLAASGVSRLVVRNDLDRFQTGAPDPAYVKSVLTHSPGLTLARSFGPRVGSRPVSYGPDGTTRVVAGNGLATRTGSVDVYDVSAPAGARLTADPEVVVGGPGAGLRPGVGGPAAHLLPEDASAAAGGEAGQVLTDGLRRRETNFAAVRWNVSATMPAGAPYRLGGPEHTHRFLEHPERWQTTELWTGAVAGVSASSSEAYADALPPLRIGSHPGAALDGDPATGWRSARQVDPTGQWWQTDLARLEYLEKVTVRLTPDSVAVPRLALRSDQGTEVVPAPAPGRARTYDVGFAGATFLRVTAAGRDLRLPGSFGIAEVGVTPALAAQRYLQLPPPDDRFPVDAISLQRDPDRAACVLSGHALPCEDALIAPGEDGDTLARRFSTVYPGDYRLSGTVSLRRTSHGRGLLASGVTATAPGRVGDVAEGPLAAVDGDHHTTWLLRGPRQTLTVRFARPRTLHWIAARVNRAAPAERPTRLWVRAAGHERVVRLGGDSRARLPGWRARVLRVRVVDSQKAFATTGQRFTDVPPGVTGLRVNRRSLAPDAGVPRDFGCGSGPVVRVGDTIVRTRLRASTKQLVRGASVPFSVCGRDDVQLAAGTTDVLAAPNGLFRVDTLLLSSTRAAPAPLTRAVPVARDGRGDPTSVRVPTRSQATVLSLPQNVNPGWTATWQGRDLAVARVDGWRQGWRLPAGPAGTVTLRFAPAPTFSVLLGLGAALVGLLVLGLLAATLRARRAAGTRHPAPLGSGRPGVLDALIAVTAGGLLGGWWGLGGMLAALAVGLLVPRFAGWSLLAGLLMLTGSLALSWSVLTQRSWAVTWSQAWSLAAVCCAVGALAALRRTGPGGRGTTARTGPST</sequence>
<dbReference type="InterPro" id="IPR021798">
    <property type="entry name" value="AftD_N"/>
</dbReference>
<dbReference type="EC" id="2.4.2.-" evidence="3"/>
<feature type="transmembrane region" description="Helical" evidence="1">
    <location>
        <begin position="1339"/>
        <end position="1355"/>
    </location>
</feature>
<reference evidence="3 4" key="1">
    <citation type="submission" date="2020-07" db="EMBL/GenBank/DDBJ databases">
        <title>Sequencing the genomes of 1000 actinobacteria strains.</title>
        <authorList>
            <person name="Klenk H.-P."/>
        </authorList>
    </citation>
    <scope>NUCLEOTIDE SEQUENCE [LARGE SCALE GENOMIC DNA]</scope>
    <source>
        <strain evidence="3 4">DSM 21350</strain>
    </source>
</reference>